<protein>
    <recommendedName>
        <fullName evidence="1">DUF218 domain-containing protein</fullName>
    </recommendedName>
</protein>
<dbReference type="Pfam" id="PF02698">
    <property type="entry name" value="DUF218"/>
    <property type="match status" value="1"/>
</dbReference>
<dbReference type="STRING" id="1913578.LPB140_00115"/>
<organism evidence="2 3">
    <name type="scientific">Sphingorhabdus lutea</name>
    <dbReference type="NCBI Taxonomy" id="1913578"/>
    <lineage>
        <taxon>Bacteria</taxon>
        <taxon>Pseudomonadati</taxon>
        <taxon>Pseudomonadota</taxon>
        <taxon>Alphaproteobacteria</taxon>
        <taxon>Sphingomonadales</taxon>
        <taxon>Sphingomonadaceae</taxon>
        <taxon>Sphingorhabdus</taxon>
    </lineage>
</organism>
<keyword evidence="3" id="KW-1185">Reference proteome</keyword>
<dbReference type="PANTHER" id="PTHR30336">
    <property type="entry name" value="INNER MEMBRANE PROTEIN, PROBABLE PERMEASE"/>
    <property type="match status" value="1"/>
</dbReference>
<dbReference type="OrthoDB" id="9812311at2"/>
<dbReference type="PANTHER" id="PTHR30336:SF4">
    <property type="entry name" value="ENVELOPE BIOGENESIS FACTOR ELYC"/>
    <property type="match status" value="1"/>
</dbReference>
<name>A0A1L3JE57_9SPHN</name>
<sequence length="177" mass="19852">MIRRVLAFILLVWILGFAWFGFALPQRADNKVRTDAIVVLTGGTGRIEPALKLLENGAAKRLLISGVDRDVKPGELAAEYDREMAIFDCCIDLGFESVDTRSNALETARWASVHGVKSIRLVTNDWHMRRARLELDLSMPNGVKITNDALPTHPSLFQLFKEYNKYALRLIASLIGI</sequence>
<dbReference type="RefSeq" id="WP_072560058.1">
    <property type="nucleotide sequence ID" value="NZ_CP018154.1"/>
</dbReference>
<dbReference type="InterPro" id="IPR051599">
    <property type="entry name" value="Cell_Envelope_Assoc"/>
</dbReference>
<evidence type="ECO:0000313" key="3">
    <source>
        <dbReference type="Proteomes" id="UP000242561"/>
    </source>
</evidence>
<feature type="domain" description="DUF218" evidence="1">
    <location>
        <begin position="35"/>
        <end position="136"/>
    </location>
</feature>
<dbReference type="GO" id="GO:0043164">
    <property type="term" value="P:Gram-negative-bacterium-type cell wall biogenesis"/>
    <property type="evidence" value="ECO:0007669"/>
    <property type="project" value="TreeGrafter"/>
</dbReference>
<dbReference type="CDD" id="cd06259">
    <property type="entry name" value="YdcF-like"/>
    <property type="match status" value="1"/>
</dbReference>
<dbReference type="KEGG" id="sphl:LPB140_00115"/>
<dbReference type="Proteomes" id="UP000242561">
    <property type="component" value="Chromosome"/>
</dbReference>
<reference evidence="2 3" key="1">
    <citation type="submission" date="2016-11" db="EMBL/GenBank/DDBJ databases">
        <title>Sphingorhabdus sp. LPB0140, isolated from marine environment.</title>
        <authorList>
            <person name="Kim E."/>
            <person name="Yi H."/>
        </authorList>
    </citation>
    <scope>NUCLEOTIDE SEQUENCE [LARGE SCALE GENOMIC DNA]</scope>
    <source>
        <strain evidence="2 3">LPB0140</strain>
    </source>
</reference>
<gene>
    <name evidence="2" type="ORF">LPB140_00115</name>
</gene>
<accession>A0A1L3JE57</accession>
<evidence type="ECO:0000259" key="1">
    <source>
        <dbReference type="Pfam" id="PF02698"/>
    </source>
</evidence>
<dbReference type="InterPro" id="IPR003848">
    <property type="entry name" value="DUF218"/>
</dbReference>
<evidence type="ECO:0000313" key="2">
    <source>
        <dbReference type="EMBL" id="APG63412.1"/>
    </source>
</evidence>
<dbReference type="AlphaFoldDB" id="A0A1L3JE57"/>
<dbReference type="GO" id="GO:0005886">
    <property type="term" value="C:plasma membrane"/>
    <property type="evidence" value="ECO:0007669"/>
    <property type="project" value="TreeGrafter"/>
</dbReference>
<dbReference type="GO" id="GO:0000270">
    <property type="term" value="P:peptidoglycan metabolic process"/>
    <property type="evidence" value="ECO:0007669"/>
    <property type="project" value="TreeGrafter"/>
</dbReference>
<dbReference type="EMBL" id="CP018154">
    <property type="protein sequence ID" value="APG63412.1"/>
    <property type="molecule type" value="Genomic_DNA"/>
</dbReference>
<proteinExistence type="predicted"/>